<dbReference type="PIRSF" id="PIRSF016896">
    <property type="entry name" value="GHMP_arc_MJ0969"/>
    <property type="match status" value="1"/>
</dbReference>
<dbReference type="EMBL" id="CP019893">
    <property type="protein sequence ID" value="ARS90441.1"/>
    <property type="molecule type" value="Genomic_DNA"/>
</dbReference>
<dbReference type="UniPathway" id="UPA00241"/>
<comment type="catalytic activity">
    <reaction evidence="1">
        <text>(R)-pantoate + ATP = (R)-4-phosphopantoate + ADP + H(+)</text>
        <dbReference type="Rhea" id="RHEA:28246"/>
        <dbReference type="ChEBI" id="CHEBI:15378"/>
        <dbReference type="ChEBI" id="CHEBI:15980"/>
        <dbReference type="ChEBI" id="CHEBI:30616"/>
        <dbReference type="ChEBI" id="CHEBI:61294"/>
        <dbReference type="ChEBI" id="CHEBI:456216"/>
        <dbReference type="EC" id="2.7.1.169"/>
    </reaction>
</comment>
<dbReference type="InterPro" id="IPR020568">
    <property type="entry name" value="Ribosomal_Su5_D2-typ_SF"/>
</dbReference>
<evidence type="ECO:0000259" key="2">
    <source>
        <dbReference type="Pfam" id="PF00288"/>
    </source>
</evidence>
<dbReference type="OrthoDB" id="85822at2157"/>
<evidence type="ECO:0000313" key="4">
    <source>
        <dbReference type="Proteomes" id="UP000250088"/>
    </source>
</evidence>
<accession>A0A2Z2HT77</accession>
<keyword evidence="1" id="KW-0547">Nucleotide-binding</keyword>
<dbReference type="GO" id="GO:0015937">
    <property type="term" value="P:coenzyme A biosynthetic process"/>
    <property type="evidence" value="ECO:0007669"/>
    <property type="project" value="UniProtKB-UniRule"/>
</dbReference>
<reference evidence="4" key="1">
    <citation type="submission" date="2017-02" db="EMBL/GenBank/DDBJ databases">
        <title>Natronthermophilus aegyptiacus gen. nov.,sp. nov., an aerobic, extremely halophilic alkalithermophilic archaeon isolated from the athalassohaline Wadi An Natrun, Egypt.</title>
        <authorList>
            <person name="Zhao B."/>
        </authorList>
    </citation>
    <scope>NUCLEOTIDE SEQUENCE [LARGE SCALE GENOMIC DNA]</scope>
    <source>
        <strain evidence="4">JW/NM-HA 15</strain>
    </source>
</reference>
<comment type="similarity">
    <text evidence="1">Belongs to the GHMP kinase family. PoK subfamily.</text>
</comment>
<sequence length="277" mass="28028">MRDEATAFVPGHVTGFFSAHPAEDPTIAGSRGAGLTLSDGVEVTVRPTNDAASTVVLDGTDVTVDPVETVLETLGVTARVEAESAVPIGAGFGVSGAMALGTALAANRAFDRALSTNELVTIAHGAEVTAGTGLGDVVAQAHGGIPIRLEPGGPHENELDSIPDRSRVEYVSFGQLSTADVLSGDTDALDAAGERALARVVGEPTLESFAVASRQFAREAGLLTDRVADAIEDVATVDGEASMAMLGETVFALGTGLSDAGYDPAVCETHSAGATLR</sequence>
<gene>
    <name evidence="3" type="ORF">B1756_12350</name>
</gene>
<dbReference type="SUPFAM" id="SSF54211">
    <property type="entry name" value="Ribosomal protein S5 domain 2-like"/>
    <property type="match status" value="1"/>
</dbReference>
<keyword evidence="1 3" id="KW-0418">Kinase</keyword>
<dbReference type="GO" id="GO:0005524">
    <property type="term" value="F:ATP binding"/>
    <property type="evidence" value="ECO:0007669"/>
    <property type="project" value="UniProtKB-KW"/>
</dbReference>
<dbReference type="PANTHER" id="PTHR42282">
    <property type="entry name" value="PANTOATE KINASE-RELATED"/>
    <property type="match status" value="1"/>
</dbReference>
<dbReference type="HAMAP" id="MF_02223">
    <property type="entry name" value="Pantoate_kinase"/>
    <property type="match status" value="1"/>
</dbReference>
<dbReference type="AlphaFoldDB" id="A0A2Z2HT77"/>
<comment type="pathway">
    <text evidence="1">Cofactor biosynthesis; coenzyme A biosynthesis.</text>
</comment>
<evidence type="ECO:0000256" key="1">
    <source>
        <dbReference type="HAMAP-Rule" id="MF_02223"/>
    </source>
</evidence>
<dbReference type="KEGG" id="naj:B1756_12350"/>
<dbReference type="RefSeq" id="WP_086888814.1">
    <property type="nucleotide sequence ID" value="NZ_CP019893.1"/>
</dbReference>
<dbReference type="Pfam" id="PF00288">
    <property type="entry name" value="GHMP_kinases_N"/>
    <property type="match status" value="1"/>
</dbReference>
<evidence type="ECO:0000313" key="3">
    <source>
        <dbReference type="EMBL" id="ARS90441.1"/>
    </source>
</evidence>
<dbReference type="InterPro" id="IPR012043">
    <property type="entry name" value="PoK"/>
</dbReference>
<dbReference type="Gene3D" id="3.30.230.10">
    <property type="match status" value="1"/>
</dbReference>
<feature type="domain" description="GHMP kinase N-terminal" evidence="2">
    <location>
        <begin position="69"/>
        <end position="144"/>
    </location>
</feature>
<dbReference type="Proteomes" id="UP000250088">
    <property type="component" value="Chromosome"/>
</dbReference>
<dbReference type="InterPro" id="IPR006204">
    <property type="entry name" value="GHMP_kinase_N_dom"/>
</dbReference>
<dbReference type="InterPro" id="IPR014721">
    <property type="entry name" value="Ribsml_uS5_D2-typ_fold_subgr"/>
</dbReference>
<dbReference type="GeneID" id="32894881"/>
<protein>
    <recommendedName>
        <fullName evidence="1">Pantoate kinase</fullName>
        <shortName evidence="1">PoK</shortName>
        <ecNumber evidence="1">2.7.1.169</ecNumber>
    </recommendedName>
</protein>
<dbReference type="GO" id="GO:0016301">
    <property type="term" value="F:kinase activity"/>
    <property type="evidence" value="ECO:0007669"/>
    <property type="project" value="UniProtKB-UniRule"/>
</dbReference>
<organism evidence="3 4">
    <name type="scientific">Natrarchaeobaculum aegyptiacum</name>
    <dbReference type="NCBI Taxonomy" id="745377"/>
    <lineage>
        <taxon>Archaea</taxon>
        <taxon>Methanobacteriati</taxon>
        <taxon>Methanobacteriota</taxon>
        <taxon>Stenosarchaea group</taxon>
        <taxon>Halobacteria</taxon>
        <taxon>Halobacteriales</taxon>
        <taxon>Natrialbaceae</taxon>
        <taxon>Natrarchaeobaculum</taxon>
    </lineage>
</organism>
<keyword evidence="1" id="KW-0067">ATP-binding</keyword>
<keyword evidence="4" id="KW-1185">Reference proteome</keyword>
<dbReference type="EC" id="2.7.1.169" evidence="1"/>
<dbReference type="PANTHER" id="PTHR42282:SF1">
    <property type="entry name" value="PANTOATE KINASE"/>
    <property type="match status" value="1"/>
</dbReference>
<comment type="function">
    <text evidence="1">Phosphorylates (R)-pantoate to form (R)-4-phosphopantoate in the CoA biosynthesis pathway.</text>
</comment>
<keyword evidence="1" id="KW-0808">Transferase</keyword>
<name>A0A2Z2HT77_9EURY</name>
<proteinExistence type="inferred from homology"/>
<keyword evidence="1" id="KW-0173">Coenzyme A biosynthesis</keyword>